<proteinExistence type="predicted"/>
<feature type="compositionally biased region" description="Basic residues" evidence="1">
    <location>
        <begin position="54"/>
        <end position="68"/>
    </location>
</feature>
<keyword evidence="3" id="KW-1185">Reference proteome</keyword>
<accession>A0A6M5YMN6</accession>
<evidence type="ECO:0000256" key="1">
    <source>
        <dbReference type="SAM" id="MobiDB-lite"/>
    </source>
</evidence>
<dbReference type="Proteomes" id="UP000503447">
    <property type="component" value="Chromosome"/>
</dbReference>
<dbReference type="AlphaFoldDB" id="A0A6M5YMN6"/>
<sequence>MSEMTNQPWPYLATVLVTALLLGRRLKLWGFGFGVEVHPAGKTEAEGRTAPKAQTKKRPKQKKKRRGK</sequence>
<organism evidence="2 3">
    <name type="scientific">Frigoriglobus tundricola</name>
    <dbReference type="NCBI Taxonomy" id="2774151"/>
    <lineage>
        <taxon>Bacteria</taxon>
        <taxon>Pseudomonadati</taxon>
        <taxon>Planctomycetota</taxon>
        <taxon>Planctomycetia</taxon>
        <taxon>Gemmatales</taxon>
        <taxon>Gemmataceae</taxon>
        <taxon>Frigoriglobus</taxon>
    </lineage>
</organism>
<evidence type="ECO:0000313" key="3">
    <source>
        <dbReference type="Proteomes" id="UP000503447"/>
    </source>
</evidence>
<gene>
    <name evidence="2" type="ORF">FTUN_2938</name>
</gene>
<reference evidence="3" key="1">
    <citation type="submission" date="2020-05" db="EMBL/GenBank/DDBJ databases">
        <title>Frigoriglobus tundricola gen. nov., sp. nov., a psychrotolerant cellulolytic planctomycete of the family Gemmataceae with two divergent copies of 16S rRNA gene.</title>
        <authorList>
            <person name="Kulichevskaya I.S."/>
            <person name="Ivanova A.A."/>
            <person name="Naumoff D.G."/>
            <person name="Beletsky A.V."/>
            <person name="Rijpstra W.I.C."/>
            <person name="Sinninghe Damste J.S."/>
            <person name="Mardanov A.V."/>
            <person name="Ravin N.V."/>
            <person name="Dedysh S.N."/>
        </authorList>
    </citation>
    <scope>NUCLEOTIDE SEQUENCE [LARGE SCALE GENOMIC DNA]</scope>
    <source>
        <strain evidence="3">PL17</strain>
    </source>
</reference>
<dbReference type="RefSeq" id="WP_171471182.1">
    <property type="nucleotide sequence ID" value="NZ_CP053452.2"/>
</dbReference>
<dbReference type="KEGG" id="ftj:FTUN_2938"/>
<name>A0A6M5YMN6_9BACT</name>
<feature type="compositionally biased region" description="Basic and acidic residues" evidence="1">
    <location>
        <begin position="40"/>
        <end position="49"/>
    </location>
</feature>
<protein>
    <submittedName>
        <fullName evidence="2">Uncharacterized protein</fullName>
    </submittedName>
</protein>
<evidence type="ECO:0000313" key="2">
    <source>
        <dbReference type="EMBL" id="QJW95389.1"/>
    </source>
</evidence>
<dbReference type="EMBL" id="CP053452">
    <property type="protein sequence ID" value="QJW95389.1"/>
    <property type="molecule type" value="Genomic_DNA"/>
</dbReference>
<feature type="region of interest" description="Disordered" evidence="1">
    <location>
        <begin position="40"/>
        <end position="68"/>
    </location>
</feature>